<evidence type="ECO:0000313" key="3">
    <source>
        <dbReference type="Proteomes" id="UP001222325"/>
    </source>
</evidence>
<dbReference type="Proteomes" id="UP001222325">
    <property type="component" value="Unassembled WGS sequence"/>
</dbReference>
<comment type="caution">
    <text evidence="2">The sequence shown here is derived from an EMBL/GenBank/DDBJ whole genome shotgun (WGS) entry which is preliminary data.</text>
</comment>
<feature type="compositionally biased region" description="Basic and acidic residues" evidence="1">
    <location>
        <begin position="44"/>
        <end position="53"/>
    </location>
</feature>
<keyword evidence="3" id="KW-1185">Reference proteome</keyword>
<reference evidence="2" key="1">
    <citation type="submission" date="2023-03" db="EMBL/GenBank/DDBJ databases">
        <title>Massive genome expansion in bonnet fungi (Mycena s.s.) driven by repeated elements and novel gene families across ecological guilds.</title>
        <authorList>
            <consortium name="Lawrence Berkeley National Laboratory"/>
            <person name="Harder C.B."/>
            <person name="Miyauchi S."/>
            <person name="Viragh M."/>
            <person name="Kuo A."/>
            <person name="Thoen E."/>
            <person name="Andreopoulos B."/>
            <person name="Lu D."/>
            <person name="Skrede I."/>
            <person name="Drula E."/>
            <person name="Henrissat B."/>
            <person name="Morin E."/>
            <person name="Kohler A."/>
            <person name="Barry K."/>
            <person name="LaButti K."/>
            <person name="Morin E."/>
            <person name="Salamov A."/>
            <person name="Lipzen A."/>
            <person name="Mereny Z."/>
            <person name="Hegedus B."/>
            <person name="Baldrian P."/>
            <person name="Stursova M."/>
            <person name="Weitz H."/>
            <person name="Taylor A."/>
            <person name="Grigoriev I.V."/>
            <person name="Nagy L.G."/>
            <person name="Martin F."/>
            <person name="Kauserud H."/>
        </authorList>
    </citation>
    <scope>NUCLEOTIDE SEQUENCE</scope>
    <source>
        <strain evidence="2">CBHHK173m</strain>
    </source>
</reference>
<proteinExistence type="predicted"/>
<protein>
    <submittedName>
        <fullName evidence="2">Uncharacterized protein</fullName>
    </submittedName>
</protein>
<organism evidence="2 3">
    <name type="scientific">Mycena belliarum</name>
    <dbReference type="NCBI Taxonomy" id="1033014"/>
    <lineage>
        <taxon>Eukaryota</taxon>
        <taxon>Fungi</taxon>
        <taxon>Dikarya</taxon>
        <taxon>Basidiomycota</taxon>
        <taxon>Agaricomycotina</taxon>
        <taxon>Agaricomycetes</taxon>
        <taxon>Agaricomycetidae</taxon>
        <taxon>Agaricales</taxon>
        <taxon>Marasmiineae</taxon>
        <taxon>Mycenaceae</taxon>
        <taxon>Mycena</taxon>
    </lineage>
</organism>
<dbReference type="EMBL" id="JARJCN010000041">
    <property type="protein sequence ID" value="KAJ7083294.1"/>
    <property type="molecule type" value="Genomic_DNA"/>
</dbReference>
<gene>
    <name evidence="2" type="ORF">B0H15DRAFT_951985</name>
</gene>
<feature type="compositionally biased region" description="Acidic residues" evidence="1">
    <location>
        <begin position="29"/>
        <end position="43"/>
    </location>
</feature>
<name>A0AAD6U168_9AGAR</name>
<feature type="compositionally biased region" description="Low complexity" evidence="1">
    <location>
        <begin position="69"/>
        <end position="83"/>
    </location>
</feature>
<sequence length="244" mass="27019">MPASDEDAGIVTDGIETPTHDDASQEYTEAWEVEDKEEESEEDKELKVRKEELDALNASMSRTAQKPNSSISISTLRSTSRRQLQAKEQQYKARKRANSEATEMPLEVDMPTESFSEEIVVDGVRFHAVKVFHPRAERLGTSYAADPVCDDVHASLPLQLYADPVGLRSAVHAADLVQRGISPDCIGITSRCGAQKTRKVKLTKTAFYTRLLDLHHSSPTPESSRSTPTISTLMGFDIGRDVLD</sequence>
<dbReference type="AlphaFoldDB" id="A0AAD6U168"/>
<evidence type="ECO:0000256" key="1">
    <source>
        <dbReference type="SAM" id="MobiDB-lite"/>
    </source>
</evidence>
<feature type="compositionally biased region" description="Polar residues" evidence="1">
    <location>
        <begin position="58"/>
        <end position="68"/>
    </location>
</feature>
<evidence type="ECO:0000313" key="2">
    <source>
        <dbReference type="EMBL" id="KAJ7083294.1"/>
    </source>
</evidence>
<feature type="region of interest" description="Disordered" evidence="1">
    <location>
        <begin position="1"/>
        <end position="89"/>
    </location>
</feature>
<accession>A0AAD6U168</accession>